<dbReference type="EMBL" id="FOHW01000026">
    <property type="protein sequence ID" value="SET80044.1"/>
    <property type="molecule type" value="Genomic_DNA"/>
</dbReference>
<protein>
    <submittedName>
        <fullName evidence="1">Uncharacterized protein</fullName>
    </submittedName>
</protein>
<proteinExistence type="predicted"/>
<evidence type="ECO:0000313" key="2">
    <source>
        <dbReference type="Proteomes" id="UP000182332"/>
    </source>
</evidence>
<evidence type="ECO:0000313" key="1">
    <source>
        <dbReference type="EMBL" id="SET80044.1"/>
    </source>
</evidence>
<name>A0A1I0H8K3_9PSED</name>
<dbReference type="OrthoDB" id="6986405at2"/>
<organism evidence="1 2">
    <name type="scientific">Pseudomonas graminis</name>
    <dbReference type="NCBI Taxonomy" id="158627"/>
    <lineage>
        <taxon>Bacteria</taxon>
        <taxon>Pseudomonadati</taxon>
        <taxon>Pseudomonadota</taxon>
        <taxon>Gammaproteobacteria</taxon>
        <taxon>Pseudomonadales</taxon>
        <taxon>Pseudomonadaceae</taxon>
        <taxon>Pseudomonas</taxon>
    </lineage>
</organism>
<accession>A0A1I0H8K3</accession>
<dbReference type="RefSeq" id="WP_074891473.1">
    <property type="nucleotide sequence ID" value="NZ_FOHW01000026.1"/>
</dbReference>
<sequence length="247" mass="27834">MANPSMTQPANISADVVLELGKHQSAQQLRKLQTKLTTMAREIQGLTAGGYFPLGRLGETLSAEQLQLLRDAAKLIESVGLNIEHAKEKRQRTEVSAKTLQKQREREAKQLVATAYPLLSATIDQKLEIIRLVLVHSRAGCFQPFYTPVEMSLRLRNYVSSPPRSHVYKGQNHYWENKVEAFGSELREEVELYLLTDDGKSVQERFNALQLAVQEVRASVLGASYEMETVRLWAAVLSDAQLRRTGK</sequence>
<dbReference type="Proteomes" id="UP000182332">
    <property type="component" value="Unassembled WGS sequence"/>
</dbReference>
<gene>
    <name evidence="1" type="ORF">SAMN05216197_1262</name>
</gene>
<reference evidence="1 2" key="1">
    <citation type="submission" date="2016-10" db="EMBL/GenBank/DDBJ databases">
        <authorList>
            <person name="de Groot N.N."/>
        </authorList>
    </citation>
    <scope>NUCLEOTIDE SEQUENCE [LARGE SCALE GENOMIC DNA]</scope>
    <source>
        <strain evidence="1 2">DSM 11363</strain>
    </source>
</reference>
<dbReference type="AlphaFoldDB" id="A0A1I0H8K3"/>